<evidence type="ECO:0000313" key="2">
    <source>
        <dbReference type="EMBL" id="KAJ2780065.1"/>
    </source>
</evidence>
<keyword evidence="3" id="KW-1185">Reference proteome</keyword>
<feature type="compositionally biased region" description="Low complexity" evidence="1">
    <location>
        <begin position="470"/>
        <end position="500"/>
    </location>
</feature>
<proteinExistence type="predicted"/>
<feature type="region of interest" description="Disordered" evidence="1">
    <location>
        <begin position="156"/>
        <end position="229"/>
    </location>
</feature>
<dbReference type="EMBL" id="JANBUM010000268">
    <property type="protein sequence ID" value="KAJ2780065.1"/>
    <property type="molecule type" value="Genomic_DNA"/>
</dbReference>
<feature type="region of interest" description="Disordered" evidence="1">
    <location>
        <begin position="332"/>
        <end position="534"/>
    </location>
</feature>
<feature type="region of interest" description="Disordered" evidence="1">
    <location>
        <begin position="1"/>
        <end position="110"/>
    </location>
</feature>
<gene>
    <name evidence="2" type="ORF">GGI15_003672</name>
</gene>
<evidence type="ECO:0000256" key="1">
    <source>
        <dbReference type="SAM" id="MobiDB-lite"/>
    </source>
</evidence>
<feature type="compositionally biased region" description="Low complexity" evidence="1">
    <location>
        <begin position="176"/>
        <end position="191"/>
    </location>
</feature>
<protein>
    <submittedName>
        <fullName evidence="2">Uncharacterized protein</fullName>
    </submittedName>
</protein>
<feature type="compositionally biased region" description="Low complexity" evidence="1">
    <location>
        <begin position="438"/>
        <end position="449"/>
    </location>
</feature>
<accession>A0A9W8H815</accession>
<reference evidence="2" key="1">
    <citation type="submission" date="2022-07" db="EMBL/GenBank/DDBJ databases">
        <title>Phylogenomic reconstructions and comparative analyses of Kickxellomycotina fungi.</title>
        <authorList>
            <person name="Reynolds N.K."/>
            <person name="Stajich J.E."/>
            <person name="Barry K."/>
            <person name="Grigoriev I.V."/>
            <person name="Crous P."/>
            <person name="Smith M.E."/>
        </authorList>
    </citation>
    <scope>NUCLEOTIDE SEQUENCE</scope>
    <source>
        <strain evidence="2">BCRC 34489</strain>
    </source>
</reference>
<feature type="compositionally biased region" description="Low complexity" evidence="1">
    <location>
        <begin position="289"/>
        <end position="307"/>
    </location>
</feature>
<dbReference type="AlphaFoldDB" id="A0A9W8H815"/>
<feature type="compositionally biased region" description="Low complexity" evidence="1">
    <location>
        <begin position="48"/>
        <end position="68"/>
    </location>
</feature>
<name>A0A9W8H815_9FUNG</name>
<feature type="compositionally biased region" description="Polar residues" evidence="1">
    <location>
        <begin position="382"/>
        <end position="391"/>
    </location>
</feature>
<feature type="compositionally biased region" description="Polar residues" evidence="1">
    <location>
        <begin position="77"/>
        <end position="86"/>
    </location>
</feature>
<organism evidence="2 3">
    <name type="scientific">Coemansia interrupta</name>
    <dbReference type="NCBI Taxonomy" id="1126814"/>
    <lineage>
        <taxon>Eukaryota</taxon>
        <taxon>Fungi</taxon>
        <taxon>Fungi incertae sedis</taxon>
        <taxon>Zoopagomycota</taxon>
        <taxon>Kickxellomycotina</taxon>
        <taxon>Kickxellomycetes</taxon>
        <taxon>Kickxellales</taxon>
        <taxon>Kickxellaceae</taxon>
        <taxon>Coemansia</taxon>
    </lineage>
</organism>
<dbReference type="Proteomes" id="UP001140172">
    <property type="component" value="Unassembled WGS sequence"/>
</dbReference>
<feature type="compositionally biased region" description="Polar residues" evidence="1">
    <location>
        <begin position="401"/>
        <end position="419"/>
    </location>
</feature>
<feature type="region of interest" description="Disordered" evidence="1">
    <location>
        <begin position="245"/>
        <end position="317"/>
    </location>
</feature>
<feature type="compositionally biased region" description="Polar residues" evidence="1">
    <location>
        <begin position="1"/>
        <end position="10"/>
    </location>
</feature>
<dbReference type="OrthoDB" id="5395350at2759"/>
<feature type="compositionally biased region" description="Polar residues" evidence="1">
    <location>
        <begin position="258"/>
        <end position="279"/>
    </location>
</feature>
<comment type="caution">
    <text evidence="2">The sequence shown here is derived from an EMBL/GenBank/DDBJ whole genome shotgun (WGS) entry which is preliminary data.</text>
</comment>
<evidence type="ECO:0000313" key="3">
    <source>
        <dbReference type="Proteomes" id="UP001140172"/>
    </source>
</evidence>
<sequence length="595" mass="62066">MEWTPTSGSAAQPRLQARTFGNKEWTPASAGQSAVRPPAQTFGNKEWTPASASASAGQAPPTQPQARTFGNKEWTPASASTSQKTTVRPPAKTFGNKEWTPASASKTSAATSAFGASSAFGGTGAFAKTSAFGGKSVGNGFGSITGSLTFPTKLQHTSTDVSMHSGSDMDGDMDVDTTQAAEPAPAQTIPAVSTAPISRPPASKPPVARKPAIPPSKKLAGLSGSAKPSSIPTIYDILGIAETKPVPPAAHQRRPVPAQNNRVATQSAAPRAQQPTPAVSQPEAKQEQPRAIAPASPTRSSPSAIPADRSMTNSPISSVCYASSFPAYMDAADNTASEVPPKSATPEPQQSTPLAVVPPQKPIEPEDKLITLAEPVSEPTPEVQSVEPQTESDVKHVPPLSSVSTNNTPSPDTAQTSVFGGSKEKKKRAESLSSPLMSDAGDSSSNESSLPKMLSFEQIIARKRRKQAEAAEAAKLAAGKTDAASSAPATPVARPATPKTQPADPIGSTTVRQSAKRRVITDDSDIESVVSESKRTKITPEPVIDYVAMFERELEDMSVDLSGPLENSPATDRISRANIKDTYVEFDISKLLYSA</sequence>